<feature type="compositionally biased region" description="Low complexity" evidence="1">
    <location>
        <begin position="17"/>
        <end position="27"/>
    </location>
</feature>
<protein>
    <submittedName>
        <fullName evidence="2">Uncharacterized protein</fullName>
    </submittedName>
</protein>
<feature type="compositionally biased region" description="Polar residues" evidence="1">
    <location>
        <begin position="50"/>
        <end position="61"/>
    </location>
</feature>
<feature type="region of interest" description="Disordered" evidence="1">
    <location>
        <begin position="1"/>
        <end position="70"/>
    </location>
</feature>
<dbReference type="Proteomes" id="UP001066276">
    <property type="component" value="Chromosome 4_2"/>
</dbReference>
<evidence type="ECO:0000313" key="2">
    <source>
        <dbReference type="EMBL" id="KAJ1163670.1"/>
    </source>
</evidence>
<evidence type="ECO:0000256" key="1">
    <source>
        <dbReference type="SAM" id="MobiDB-lite"/>
    </source>
</evidence>
<gene>
    <name evidence="2" type="ORF">NDU88_004125</name>
</gene>
<proteinExistence type="predicted"/>
<dbReference type="AlphaFoldDB" id="A0AAV7SHY0"/>
<comment type="caution">
    <text evidence="2">The sequence shown here is derived from an EMBL/GenBank/DDBJ whole genome shotgun (WGS) entry which is preliminary data.</text>
</comment>
<organism evidence="2 3">
    <name type="scientific">Pleurodeles waltl</name>
    <name type="common">Iberian ribbed newt</name>
    <dbReference type="NCBI Taxonomy" id="8319"/>
    <lineage>
        <taxon>Eukaryota</taxon>
        <taxon>Metazoa</taxon>
        <taxon>Chordata</taxon>
        <taxon>Craniata</taxon>
        <taxon>Vertebrata</taxon>
        <taxon>Euteleostomi</taxon>
        <taxon>Amphibia</taxon>
        <taxon>Batrachia</taxon>
        <taxon>Caudata</taxon>
        <taxon>Salamandroidea</taxon>
        <taxon>Salamandridae</taxon>
        <taxon>Pleurodelinae</taxon>
        <taxon>Pleurodeles</taxon>
    </lineage>
</organism>
<reference evidence="2" key="1">
    <citation type="journal article" date="2022" name="bioRxiv">
        <title>Sequencing and chromosome-scale assembly of the giantPleurodeles waltlgenome.</title>
        <authorList>
            <person name="Brown T."/>
            <person name="Elewa A."/>
            <person name="Iarovenko S."/>
            <person name="Subramanian E."/>
            <person name="Araus A.J."/>
            <person name="Petzold A."/>
            <person name="Susuki M."/>
            <person name="Suzuki K.-i.T."/>
            <person name="Hayashi T."/>
            <person name="Toyoda A."/>
            <person name="Oliveira C."/>
            <person name="Osipova E."/>
            <person name="Leigh N.D."/>
            <person name="Simon A."/>
            <person name="Yun M.H."/>
        </authorList>
    </citation>
    <scope>NUCLEOTIDE SEQUENCE</scope>
    <source>
        <strain evidence="2">20211129_DDA</strain>
        <tissue evidence="2">Liver</tissue>
    </source>
</reference>
<sequence length="70" mass="7008">MPGTAGLLKSPGDRGGEAAAAGAVTTGAEEEGRTDCDVGQRGFHPRVAQRTGQLGGSNTLKPATVWESVA</sequence>
<keyword evidence="3" id="KW-1185">Reference proteome</keyword>
<evidence type="ECO:0000313" key="3">
    <source>
        <dbReference type="Proteomes" id="UP001066276"/>
    </source>
</evidence>
<accession>A0AAV7SHY0</accession>
<name>A0AAV7SHY0_PLEWA</name>
<dbReference type="EMBL" id="JANPWB010000008">
    <property type="protein sequence ID" value="KAJ1163670.1"/>
    <property type="molecule type" value="Genomic_DNA"/>
</dbReference>